<reference evidence="9 10" key="1">
    <citation type="journal article" date="2007" name="Nature">
        <title>Evolution of genes and genomes on the Drosophila phylogeny.</title>
        <authorList>
            <consortium name="Drosophila 12 Genomes Consortium"/>
            <person name="Clark A.G."/>
            <person name="Eisen M.B."/>
            <person name="Smith D.R."/>
            <person name="Bergman C.M."/>
            <person name="Oliver B."/>
            <person name="Markow T.A."/>
            <person name="Kaufman T.C."/>
            <person name="Kellis M."/>
            <person name="Gelbart W."/>
            <person name="Iyer V.N."/>
            <person name="Pollard D.A."/>
            <person name="Sackton T.B."/>
            <person name="Larracuente A.M."/>
            <person name="Singh N.D."/>
            <person name="Abad J.P."/>
            <person name="Abt D.N."/>
            <person name="Adryan B."/>
            <person name="Aguade M."/>
            <person name="Akashi H."/>
            <person name="Anderson W.W."/>
            <person name="Aquadro C.F."/>
            <person name="Ardell D.H."/>
            <person name="Arguello R."/>
            <person name="Artieri C.G."/>
            <person name="Barbash D.A."/>
            <person name="Barker D."/>
            <person name="Barsanti P."/>
            <person name="Batterham P."/>
            <person name="Batzoglou S."/>
            <person name="Begun D."/>
            <person name="Bhutkar A."/>
            <person name="Blanco E."/>
            <person name="Bosak S.A."/>
            <person name="Bradley R.K."/>
            <person name="Brand A.D."/>
            <person name="Brent M.R."/>
            <person name="Brooks A.N."/>
            <person name="Brown R.H."/>
            <person name="Butlin R.K."/>
            <person name="Caggese C."/>
            <person name="Calvi B.R."/>
            <person name="Bernardo de Carvalho A."/>
            <person name="Caspi A."/>
            <person name="Castrezana S."/>
            <person name="Celniker S.E."/>
            <person name="Chang J.L."/>
            <person name="Chapple C."/>
            <person name="Chatterji S."/>
            <person name="Chinwalla A."/>
            <person name="Civetta A."/>
            <person name="Clifton S.W."/>
            <person name="Comeron J.M."/>
            <person name="Costello J.C."/>
            <person name="Coyne J.A."/>
            <person name="Daub J."/>
            <person name="David R.G."/>
            <person name="Delcher A.L."/>
            <person name="Delehaunty K."/>
            <person name="Do C.B."/>
            <person name="Ebling H."/>
            <person name="Edwards K."/>
            <person name="Eickbush T."/>
            <person name="Evans J.D."/>
            <person name="Filipski A."/>
            <person name="Findeiss S."/>
            <person name="Freyhult E."/>
            <person name="Fulton L."/>
            <person name="Fulton R."/>
            <person name="Garcia A.C."/>
            <person name="Gardiner A."/>
            <person name="Garfield D.A."/>
            <person name="Garvin B.E."/>
            <person name="Gibson G."/>
            <person name="Gilbert D."/>
            <person name="Gnerre S."/>
            <person name="Godfrey J."/>
            <person name="Good R."/>
            <person name="Gotea V."/>
            <person name="Gravely B."/>
            <person name="Greenberg A.J."/>
            <person name="Griffiths-Jones S."/>
            <person name="Gross S."/>
            <person name="Guigo R."/>
            <person name="Gustafson E.A."/>
            <person name="Haerty W."/>
            <person name="Hahn M.W."/>
            <person name="Halligan D.L."/>
            <person name="Halpern A.L."/>
            <person name="Halter G.M."/>
            <person name="Han M.V."/>
            <person name="Heger A."/>
            <person name="Hillier L."/>
            <person name="Hinrichs A.S."/>
            <person name="Holmes I."/>
            <person name="Hoskins R.A."/>
            <person name="Hubisz M.J."/>
            <person name="Hultmark D."/>
            <person name="Huntley M.A."/>
            <person name="Jaffe D.B."/>
            <person name="Jagadeeshan S."/>
            <person name="Jeck W.R."/>
            <person name="Johnson J."/>
            <person name="Jones C.D."/>
            <person name="Jordan W.C."/>
            <person name="Karpen G.H."/>
            <person name="Kataoka E."/>
            <person name="Keightley P.D."/>
            <person name="Kheradpour P."/>
            <person name="Kirkness E.F."/>
            <person name="Koerich L.B."/>
            <person name="Kristiansen K."/>
            <person name="Kudrna D."/>
            <person name="Kulathinal R.J."/>
            <person name="Kumar S."/>
            <person name="Kwok R."/>
            <person name="Lander E."/>
            <person name="Langley C.H."/>
            <person name="Lapoint R."/>
            <person name="Lazzaro B.P."/>
            <person name="Lee S.J."/>
            <person name="Levesque L."/>
            <person name="Li R."/>
            <person name="Lin C.F."/>
            <person name="Lin M.F."/>
            <person name="Lindblad-Toh K."/>
            <person name="Llopart A."/>
            <person name="Long M."/>
            <person name="Low L."/>
            <person name="Lozovsky E."/>
            <person name="Lu J."/>
            <person name="Luo M."/>
            <person name="Machado C.A."/>
            <person name="Makalowski W."/>
            <person name="Marzo M."/>
            <person name="Matsuda M."/>
            <person name="Matzkin L."/>
            <person name="McAllister B."/>
            <person name="McBride C.S."/>
            <person name="McKernan B."/>
            <person name="McKernan K."/>
            <person name="Mendez-Lago M."/>
            <person name="Minx P."/>
            <person name="Mollenhauer M.U."/>
            <person name="Montooth K."/>
            <person name="Mount S.M."/>
            <person name="Mu X."/>
            <person name="Myers E."/>
            <person name="Negre B."/>
            <person name="Newfeld S."/>
            <person name="Nielsen R."/>
            <person name="Noor M.A."/>
            <person name="O'Grady P."/>
            <person name="Pachter L."/>
            <person name="Papaceit M."/>
            <person name="Parisi M.J."/>
            <person name="Parisi M."/>
            <person name="Parts L."/>
            <person name="Pedersen J.S."/>
            <person name="Pesole G."/>
            <person name="Phillippy A.M."/>
            <person name="Ponting C.P."/>
            <person name="Pop M."/>
            <person name="Porcelli D."/>
            <person name="Powell J.R."/>
            <person name="Prohaska S."/>
            <person name="Pruitt K."/>
            <person name="Puig M."/>
            <person name="Quesneville H."/>
            <person name="Ram K.R."/>
            <person name="Rand D."/>
            <person name="Rasmussen M.D."/>
            <person name="Reed L.K."/>
            <person name="Reenan R."/>
            <person name="Reily A."/>
            <person name="Remington K.A."/>
            <person name="Rieger T.T."/>
            <person name="Ritchie M.G."/>
            <person name="Robin C."/>
            <person name="Rogers Y.H."/>
            <person name="Rohde C."/>
            <person name="Rozas J."/>
            <person name="Rubenfield M.J."/>
            <person name="Ruiz A."/>
            <person name="Russo S."/>
            <person name="Salzberg S.L."/>
            <person name="Sanchez-Gracia A."/>
            <person name="Saranga D.J."/>
            <person name="Sato H."/>
            <person name="Schaeffer S.W."/>
            <person name="Schatz M.C."/>
            <person name="Schlenke T."/>
            <person name="Schwartz R."/>
            <person name="Segarra C."/>
            <person name="Singh R.S."/>
            <person name="Sirot L."/>
            <person name="Sirota M."/>
            <person name="Sisneros N.B."/>
            <person name="Smith C.D."/>
            <person name="Smith T.F."/>
            <person name="Spieth J."/>
            <person name="Stage D.E."/>
            <person name="Stark A."/>
            <person name="Stephan W."/>
            <person name="Strausberg R.L."/>
            <person name="Strempel S."/>
            <person name="Sturgill D."/>
            <person name="Sutton G."/>
            <person name="Sutton G.G."/>
            <person name="Tao W."/>
            <person name="Teichmann S."/>
            <person name="Tobari Y.N."/>
            <person name="Tomimura Y."/>
            <person name="Tsolas J.M."/>
            <person name="Valente V.L."/>
            <person name="Venter E."/>
            <person name="Venter J.C."/>
            <person name="Vicario S."/>
            <person name="Vieira F.G."/>
            <person name="Vilella A.J."/>
            <person name="Villasante A."/>
            <person name="Walenz B."/>
            <person name="Wang J."/>
            <person name="Wasserman M."/>
            <person name="Watts T."/>
            <person name="Wilson D."/>
            <person name="Wilson R.K."/>
            <person name="Wing R.A."/>
            <person name="Wolfner M.F."/>
            <person name="Wong A."/>
            <person name="Wong G.K."/>
            <person name="Wu C.I."/>
            <person name="Wu G."/>
            <person name="Yamamoto D."/>
            <person name="Yang H.P."/>
            <person name="Yang S.P."/>
            <person name="Yorke J.A."/>
            <person name="Yoshida K."/>
            <person name="Zdobnov E."/>
            <person name="Zhang P."/>
            <person name="Zhang Y."/>
            <person name="Zimin A.V."/>
            <person name="Baldwin J."/>
            <person name="Abdouelleil A."/>
            <person name="Abdulkadir J."/>
            <person name="Abebe A."/>
            <person name="Abera B."/>
            <person name="Abreu J."/>
            <person name="Acer S.C."/>
            <person name="Aftuck L."/>
            <person name="Alexander A."/>
            <person name="An P."/>
            <person name="Anderson E."/>
            <person name="Anderson S."/>
            <person name="Arachi H."/>
            <person name="Azer M."/>
            <person name="Bachantsang P."/>
            <person name="Barry A."/>
            <person name="Bayul T."/>
            <person name="Berlin A."/>
            <person name="Bessette D."/>
            <person name="Bloom T."/>
            <person name="Blye J."/>
            <person name="Boguslavskiy L."/>
            <person name="Bonnet C."/>
            <person name="Boukhgalter B."/>
            <person name="Bourzgui I."/>
            <person name="Brown A."/>
            <person name="Cahill P."/>
            <person name="Channer S."/>
            <person name="Cheshatsang Y."/>
            <person name="Chuda L."/>
            <person name="Citroen M."/>
            <person name="Collymore A."/>
            <person name="Cooke P."/>
            <person name="Costello M."/>
            <person name="D'Aco K."/>
            <person name="Daza R."/>
            <person name="De Haan G."/>
            <person name="DeGray S."/>
            <person name="DeMaso C."/>
            <person name="Dhargay N."/>
            <person name="Dooley K."/>
            <person name="Dooley E."/>
            <person name="Doricent M."/>
            <person name="Dorje P."/>
            <person name="Dorjee K."/>
            <person name="Dupes A."/>
            <person name="Elong R."/>
            <person name="Falk J."/>
            <person name="Farina A."/>
            <person name="Faro S."/>
            <person name="Ferguson D."/>
            <person name="Fisher S."/>
            <person name="Foley C.D."/>
            <person name="Franke A."/>
            <person name="Friedrich D."/>
            <person name="Gadbois L."/>
            <person name="Gearin G."/>
            <person name="Gearin C.R."/>
            <person name="Giannoukos G."/>
            <person name="Goode T."/>
            <person name="Graham J."/>
            <person name="Grandbois E."/>
            <person name="Grewal S."/>
            <person name="Gyaltsen K."/>
            <person name="Hafez N."/>
            <person name="Hagos B."/>
            <person name="Hall J."/>
            <person name="Henson C."/>
            <person name="Hollinger A."/>
            <person name="Honan T."/>
            <person name="Huard M.D."/>
            <person name="Hughes L."/>
            <person name="Hurhula B."/>
            <person name="Husby M.E."/>
            <person name="Kamat A."/>
            <person name="Kanga B."/>
            <person name="Kashin S."/>
            <person name="Khazanovich D."/>
            <person name="Kisner P."/>
            <person name="Lance K."/>
            <person name="Lara M."/>
            <person name="Lee W."/>
            <person name="Lennon N."/>
            <person name="Letendre F."/>
            <person name="LeVine R."/>
            <person name="Lipovsky A."/>
            <person name="Liu X."/>
            <person name="Liu J."/>
            <person name="Liu S."/>
            <person name="Lokyitsang T."/>
            <person name="Lokyitsang Y."/>
            <person name="Lubonja R."/>
            <person name="Lui A."/>
            <person name="MacDonald P."/>
            <person name="Magnisalis V."/>
            <person name="Maru K."/>
            <person name="Matthews C."/>
            <person name="McCusker W."/>
            <person name="McDonough S."/>
            <person name="Mehta T."/>
            <person name="Meldrim J."/>
            <person name="Meneus L."/>
            <person name="Mihai O."/>
            <person name="Mihalev A."/>
            <person name="Mihova T."/>
            <person name="Mittelman R."/>
            <person name="Mlenga V."/>
            <person name="Montmayeur A."/>
            <person name="Mulrain L."/>
            <person name="Navidi A."/>
            <person name="Naylor J."/>
            <person name="Negash T."/>
            <person name="Nguyen T."/>
            <person name="Nguyen N."/>
            <person name="Nicol R."/>
            <person name="Norbu C."/>
            <person name="Norbu N."/>
            <person name="Novod N."/>
            <person name="O'Neill B."/>
            <person name="Osman S."/>
            <person name="Markiewicz E."/>
            <person name="Oyono O.L."/>
            <person name="Patti C."/>
            <person name="Phunkhang P."/>
            <person name="Pierre F."/>
            <person name="Priest M."/>
            <person name="Raghuraman S."/>
            <person name="Rege F."/>
            <person name="Reyes R."/>
            <person name="Rise C."/>
            <person name="Rogov P."/>
            <person name="Ross K."/>
            <person name="Ryan E."/>
            <person name="Settipalli S."/>
            <person name="Shea T."/>
            <person name="Sherpa N."/>
            <person name="Shi L."/>
            <person name="Shih D."/>
            <person name="Sparrow T."/>
            <person name="Spaulding J."/>
            <person name="Stalker J."/>
            <person name="Stange-Thomann N."/>
            <person name="Stavropoulos S."/>
            <person name="Stone C."/>
            <person name="Strader C."/>
            <person name="Tesfaye S."/>
            <person name="Thomson T."/>
            <person name="Thoulutsang Y."/>
            <person name="Thoulutsang D."/>
            <person name="Topham K."/>
            <person name="Topping I."/>
            <person name="Tsamla T."/>
            <person name="Vassiliev H."/>
            <person name="Vo A."/>
            <person name="Wangchuk T."/>
            <person name="Wangdi T."/>
            <person name="Weiand M."/>
            <person name="Wilkinson J."/>
            <person name="Wilson A."/>
            <person name="Yadav S."/>
            <person name="Young G."/>
            <person name="Yu Q."/>
            <person name="Zembek L."/>
            <person name="Zhong D."/>
            <person name="Zimmer A."/>
            <person name="Zwirko Z."/>
            <person name="Jaffe D.B."/>
            <person name="Alvarez P."/>
            <person name="Brockman W."/>
            <person name="Butler J."/>
            <person name="Chin C."/>
            <person name="Gnerre S."/>
            <person name="Grabherr M."/>
            <person name="Kleber M."/>
            <person name="Mauceli E."/>
            <person name="MacCallum I."/>
        </authorList>
    </citation>
    <scope>NUCLEOTIDE SEQUENCE [LARGE SCALE GENOMIC DNA]</scope>
    <source>
        <strain evidence="10">MSH-3 / Tucson 14011-0111.49</strain>
    </source>
</reference>
<dbReference type="PANTHER" id="PTHR10869">
    <property type="entry name" value="PROLYL 4-HYDROXYLASE ALPHA SUBUNIT"/>
    <property type="match status" value="1"/>
</dbReference>
<evidence type="ECO:0000313" key="9">
    <source>
        <dbReference type="EMBL" id="EDW37342.1"/>
    </source>
</evidence>
<evidence type="ECO:0000313" key="10">
    <source>
        <dbReference type="Proteomes" id="UP000008744"/>
    </source>
</evidence>
<evidence type="ECO:0000256" key="1">
    <source>
        <dbReference type="ARBA" id="ARBA00001961"/>
    </source>
</evidence>
<dbReference type="EMBL" id="CH479184">
    <property type="protein sequence ID" value="EDW37342.1"/>
    <property type="molecule type" value="Genomic_DNA"/>
</dbReference>
<accession>B4GJ28</accession>
<dbReference type="HOGENOM" id="CLU_058132_4_0_1"/>
<keyword evidence="3" id="KW-0847">Vitamin C</keyword>
<dbReference type="GO" id="GO:0005783">
    <property type="term" value="C:endoplasmic reticulum"/>
    <property type="evidence" value="ECO:0007669"/>
    <property type="project" value="TreeGrafter"/>
</dbReference>
<dbReference type="SMR" id="B4GJ28"/>
<comment type="cofactor">
    <cofactor evidence="1">
        <name>L-ascorbate</name>
        <dbReference type="ChEBI" id="CHEBI:38290"/>
    </cofactor>
</comment>
<keyword evidence="2" id="KW-0479">Metal-binding</keyword>
<dbReference type="OMA" id="ANPMTDV"/>
<keyword evidence="10" id="KW-1185">Reference proteome</keyword>
<keyword evidence="7" id="KW-0472">Membrane</keyword>
<proteinExistence type="predicted"/>
<dbReference type="PhylomeDB" id="B4GJ28"/>
<dbReference type="AlphaFoldDB" id="B4GJ28"/>
<dbReference type="Gene3D" id="2.60.120.620">
    <property type="entry name" value="q2cbj1_9rhob like domain"/>
    <property type="match status" value="1"/>
</dbReference>
<dbReference type="Proteomes" id="UP000008744">
    <property type="component" value="Unassembled WGS sequence"/>
</dbReference>
<feature type="domain" description="Fe2OG dioxygenase" evidence="8">
    <location>
        <begin position="101"/>
        <end position="192"/>
    </location>
</feature>
<evidence type="ECO:0000256" key="7">
    <source>
        <dbReference type="SAM" id="Phobius"/>
    </source>
</evidence>
<keyword evidence="4" id="KW-0223">Dioxygenase</keyword>
<organism evidence="10">
    <name type="scientific">Drosophila persimilis</name>
    <name type="common">Fruit fly</name>
    <dbReference type="NCBI Taxonomy" id="7234"/>
    <lineage>
        <taxon>Eukaryota</taxon>
        <taxon>Metazoa</taxon>
        <taxon>Ecdysozoa</taxon>
        <taxon>Arthropoda</taxon>
        <taxon>Hexapoda</taxon>
        <taxon>Insecta</taxon>
        <taxon>Pterygota</taxon>
        <taxon>Neoptera</taxon>
        <taxon>Endopterygota</taxon>
        <taxon>Diptera</taxon>
        <taxon>Brachycera</taxon>
        <taxon>Muscomorpha</taxon>
        <taxon>Ephydroidea</taxon>
        <taxon>Drosophilidae</taxon>
        <taxon>Drosophila</taxon>
        <taxon>Sophophora</taxon>
    </lineage>
</organism>
<keyword evidence="7" id="KW-1133">Transmembrane helix</keyword>
<gene>
    <name evidence="9" type="primary">Dper\GL25581</name>
    <name evidence="9" type="ORF">Dper_GL25581</name>
</gene>
<dbReference type="InterPro" id="IPR006620">
    <property type="entry name" value="Pro_4_hyd_alph"/>
</dbReference>
<evidence type="ECO:0000256" key="5">
    <source>
        <dbReference type="ARBA" id="ARBA00023002"/>
    </source>
</evidence>
<keyword evidence="7" id="KW-0812">Transmembrane</keyword>
<evidence type="ECO:0000256" key="4">
    <source>
        <dbReference type="ARBA" id="ARBA00022964"/>
    </source>
</evidence>
<dbReference type="GO" id="GO:0031418">
    <property type="term" value="F:L-ascorbic acid binding"/>
    <property type="evidence" value="ECO:0007669"/>
    <property type="project" value="UniProtKB-KW"/>
</dbReference>
<sequence>MLVCRYNHTTTPFLRLAPLKEEEVSRDPLIWLYHDVLYDSEFEQLTVNLTRAEMVQGYTDNYTTTEKERIFYVNIFEGSGEKLDRDLVNRMADISGLLTGEHTQLGTVNYGLGSHFPEHGDYSDIKANPMTDVPLGGATIFPKINLTIQPKKGSALFWYNIHNDWEPHVLTRHAVCPTIEGNRWSKLYICILLYLLLYYIVFFTKF</sequence>
<evidence type="ECO:0000259" key="8">
    <source>
        <dbReference type="PROSITE" id="PS51471"/>
    </source>
</evidence>
<keyword evidence="6" id="KW-0408">Iron</keyword>
<dbReference type="InterPro" id="IPR005123">
    <property type="entry name" value="Oxoglu/Fe-dep_dioxygenase_dom"/>
</dbReference>
<evidence type="ECO:0000256" key="6">
    <source>
        <dbReference type="ARBA" id="ARBA00023004"/>
    </source>
</evidence>
<dbReference type="eggNOG" id="KOG1591">
    <property type="taxonomic scope" value="Eukaryota"/>
</dbReference>
<dbReference type="InterPro" id="IPR045054">
    <property type="entry name" value="P4HA-like"/>
</dbReference>
<dbReference type="SMART" id="SM00702">
    <property type="entry name" value="P4Hc"/>
    <property type="match status" value="1"/>
</dbReference>
<keyword evidence="5" id="KW-0560">Oxidoreductase</keyword>
<dbReference type="PROSITE" id="PS51471">
    <property type="entry name" value="FE2OG_OXY"/>
    <property type="match status" value="1"/>
</dbReference>
<evidence type="ECO:0000256" key="3">
    <source>
        <dbReference type="ARBA" id="ARBA00022896"/>
    </source>
</evidence>
<dbReference type="GO" id="GO:0005506">
    <property type="term" value="F:iron ion binding"/>
    <property type="evidence" value="ECO:0007669"/>
    <property type="project" value="InterPro"/>
</dbReference>
<dbReference type="GO" id="GO:0004656">
    <property type="term" value="F:procollagen-proline 4-dioxygenase activity"/>
    <property type="evidence" value="ECO:0007669"/>
    <property type="project" value="TreeGrafter"/>
</dbReference>
<dbReference type="PANTHER" id="PTHR10869:SF244">
    <property type="entry name" value="PROLYL 4-HYDROXYLASE SUBUNIT ALPHA-2"/>
    <property type="match status" value="1"/>
</dbReference>
<name>B4GJ28_DROPE</name>
<protein>
    <submittedName>
        <fullName evidence="9">GL25581</fullName>
    </submittedName>
</protein>
<evidence type="ECO:0000256" key="2">
    <source>
        <dbReference type="ARBA" id="ARBA00022723"/>
    </source>
</evidence>
<dbReference type="OrthoDB" id="420380at2759"/>
<feature type="transmembrane region" description="Helical" evidence="7">
    <location>
        <begin position="187"/>
        <end position="204"/>
    </location>
</feature>